<protein>
    <submittedName>
        <fullName evidence="1">Uncharacterized protein</fullName>
    </submittedName>
</protein>
<reference evidence="1" key="1">
    <citation type="submission" date="2020-04" db="EMBL/GenBank/DDBJ databases">
        <authorList>
            <person name="Alioto T."/>
            <person name="Alioto T."/>
            <person name="Gomez Garrido J."/>
        </authorList>
    </citation>
    <scope>NUCLEOTIDE SEQUENCE</scope>
    <source>
        <strain evidence="1">A484AB</strain>
    </source>
</reference>
<gene>
    <name evidence="1" type="ORF">PACLA_8A061339</name>
</gene>
<comment type="caution">
    <text evidence="1">The sequence shown here is derived from an EMBL/GenBank/DDBJ whole genome shotgun (WGS) entry which is preliminary data.</text>
</comment>
<keyword evidence="2" id="KW-1185">Reference proteome</keyword>
<feature type="non-terminal residue" evidence="1">
    <location>
        <position position="395"/>
    </location>
</feature>
<dbReference type="Pfam" id="PF00078">
    <property type="entry name" value="RVT_1"/>
    <property type="match status" value="1"/>
</dbReference>
<name>A0A6S7HFY2_PARCT</name>
<dbReference type="OrthoDB" id="6819250at2759"/>
<dbReference type="Proteomes" id="UP001152795">
    <property type="component" value="Unassembled WGS sequence"/>
</dbReference>
<dbReference type="InterPro" id="IPR000477">
    <property type="entry name" value="RT_dom"/>
</dbReference>
<evidence type="ECO:0000313" key="1">
    <source>
        <dbReference type="EMBL" id="CAB3994531.1"/>
    </source>
</evidence>
<accession>A0A6S7HFY2</accession>
<evidence type="ECO:0000313" key="2">
    <source>
        <dbReference type="Proteomes" id="UP001152795"/>
    </source>
</evidence>
<dbReference type="SUPFAM" id="SSF56672">
    <property type="entry name" value="DNA/RNA polymerases"/>
    <property type="match status" value="1"/>
</dbReference>
<dbReference type="PROSITE" id="PS50878">
    <property type="entry name" value="RT_POL"/>
    <property type="match status" value="1"/>
</dbReference>
<dbReference type="EMBL" id="CACRXK020002483">
    <property type="protein sequence ID" value="CAB3994531.1"/>
    <property type="molecule type" value="Genomic_DNA"/>
</dbReference>
<sequence>MRIKRSCSPSQHLKESFRSIRRKIKQMLRESRLKYINSICSSRGQNPKRFWTFFKTKTKVSNIPEKVSMKVNNTERTSANNAVEIANTFNTYFASIFTHDSDMDHQRQQEHTETDIILEDITLTNAEVMAVLRNLDNNKAHGPDGVPARLLTETAFQIAPSLCALFNKSLRCGILPDDWKLANVVPVHKRGEKSYVENYRPISLLSLISKVLERCVFNNIKHQVFQQINPCQHGFVPGKSCVTQLIEVFEQIGRKLDNGEQIDVIYLDMSKAFDKVSHTKLLHRLREFGFRGNILNWFSSYLSNRRQQTTVHGATSRPLAVTSGVPQGSILGPLLFLLYENHLPNTVNNSTIATFADDTKIFRTISSTSDASSLQEDLTNFEVCSSNVNLELNAE</sequence>
<dbReference type="PANTHER" id="PTHR19446">
    <property type="entry name" value="REVERSE TRANSCRIPTASES"/>
    <property type="match status" value="1"/>
</dbReference>
<organism evidence="1 2">
    <name type="scientific">Paramuricea clavata</name>
    <name type="common">Red gorgonian</name>
    <name type="synonym">Violescent sea-whip</name>
    <dbReference type="NCBI Taxonomy" id="317549"/>
    <lineage>
        <taxon>Eukaryota</taxon>
        <taxon>Metazoa</taxon>
        <taxon>Cnidaria</taxon>
        <taxon>Anthozoa</taxon>
        <taxon>Octocorallia</taxon>
        <taxon>Malacalcyonacea</taxon>
        <taxon>Plexauridae</taxon>
        <taxon>Paramuricea</taxon>
    </lineage>
</organism>
<dbReference type="InterPro" id="IPR043502">
    <property type="entry name" value="DNA/RNA_pol_sf"/>
</dbReference>
<dbReference type="AlphaFoldDB" id="A0A6S7HFY2"/>
<proteinExistence type="predicted"/>
<dbReference type="CDD" id="cd01650">
    <property type="entry name" value="RT_nLTR_like"/>
    <property type="match status" value="1"/>
</dbReference>